<keyword evidence="1" id="KW-0812">Transmembrane</keyword>
<name>A0A9D2RWQ0_9FIRM</name>
<dbReference type="Proteomes" id="UP000823842">
    <property type="component" value="Unassembled WGS sequence"/>
</dbReference>
<dbReference type="PANTHER" id="PTHR37305">
    <property type="entry name" value="INTEGRAL MEMBRANE PROTEIN-RELATED"/>
    <property type="match status" value="1"/>
</dbReference>
<keyword evidence="1" id="KW-0472">Membrane</keyword>
<evidence type="ECO:0000313" key="2">
    <source>
        <dbReference type="EMBL" id="HJB28951.1"/>
    </source>
</evidence>
<evidence type="ECO:0000256" key="1">
    <source>
        <dbReference type="SAM" id="Phobius"/>
    </source>
</evidence>
<dbReference type="EMBL" id="DWYZ01000173">
    <property type="protein sequence ID" value="HJB28951.1"/>
    <property type="molecule type" value="Genomic_DNA"/>
</dbReference>
<feature type="transmembrane region" description="Helical" evidence="1">
    <location>
        <begin position="229"/>
        <end position="254"/>
    </location>
</feature>
<accession>A0A9D2RWQ0</accession>
<dbReference type="PANTHER" id="PTHR37305:SF1">
    <property type="entry name" value="MEMBRANE PROTEIN"/>
    <property type="match status" value="1"/>
</dbReference>
<gene>
    <name evidence="2" type="ORF">IAA06_09190</name>
</gene>
<feature type="transmembrane region" description="Helical" evidence="1">
    <location>
        <begin position="187"/>
        <end position="208"/>
    </location>
</feature>
<feature type="transmembrane region" description="Helical" evidence="1">
    <location>
        <begin position="370"/>
        <end position="391"/>
    </location>
</feature>
<dbReference type="AlphaFoldDB" id="A0A9D2RWQ0"/>
<organism evidence="2 3">
    <name type="scientific">Candidatus Blautia faecavium</name>
    <dbReference type="NCBI Taxonomy" id="2838487"/>
    <lineage>
        <taxon>Bacteria</taxon>
        <taxon>Bacillati</taxon>
        <taxon>Bacillota</taxon>
        <taxon>Clostridia</taxon>
        <taxon>Lachnospirales</taxon>
        <taxon>Lachnospiraceae</taxon>
        <taxon>Blautia</taxon>
    </lineage>
</organism>
<feature type="transmembrane region" description="Helical" evidence="1">
    <location>
        <begin position="285"/>
        <end position="308"/>
    </location>
</feature>
<keyword evidence="1" id="KW-1133">Transmembrane helix</keyword>
<reference evidence="2" key="2">
    <citation type="submission" date="2021-04" db="EMBL/GenBank/DDBJ databases">
        <authorList>
            <person name="Gilroy R."/>
        </authorList>
    </citation>
    <scope>NUCLEOTIDE SEQUENCE</scope>
    <source>
        <strain evidence="2">ChiSjej1B19-5720</strain>
    </source>
</reference>
<reference evidence="2" key="1">
    <citation type="journal article" date="2021" name="PeerJ">
        <title>Extensive microbial diversity within the chicken gut microbiome revealed by metagenomics and culture.</title>
        <authorList>
            <person name="Gilroy R."/>
            <person name="Ravi A."/>
            <person name="Getino M."/>
            <person name="Pursley I."/>
            <person name="Horton D.L."/>
            <person name="Alikhan N.F."/>
            <person name="Baker D."/>
            <person name="Gharbi K."/>
            <person name="Hall N."/>
            <person name="Watson M."/>
            <person name="Adriaenssens E.M."/>
            <person name="Foster-Nyarko E."/>
            <person name="Jarju S."/>
            <person name="Secka A."/>
            <person name="Antonio M."/>
            <person name="Oren A."/>
            <person name="Chaudhuri R.R."/>
            <person name="La Ragione R."/>
            <person name="Hildebrand F."/>
            <person name="Pallen M.J."/>
        </authorList>
    </citation>
    <scope>NUCLEOTIDE SEQUENCE</scope>
    <source>
        <strain evidence="2">ChiSjej1B19-5720</strain>
    </source>
</reference>
<feature type="transmembrane region" description="Helical" evidence="1">
    <location>
        <begin position="315"/>
        <end position="333"/>
    </location>
</feature>
<sequence length="401" mass="45083">MNNFWLMVTFEYKKLMKRKITWITLALLLGLMVFSACTPIIGDYFINGERVDSNYNMLKTDIAYAKEISGRKIDDGLLREAGEAYAKVPDVPLYIATEEYQAYARPYSEIFNWVRRARLTTGTETVKDLQDVTEDRLYKEREEAMLRLWEADGFSKEEINYLKAQDDKVEKPMVFAYNETYDQVSSLMYTLGIMQTLLIAVCIPGIFSEEHVKKTSPLLLTTAYGKRKLYLAKLFTAVTFSLGTNLLLCAAIILPNLLIFGGEGFSSQIQTLNPLLPWDLTAGQAVLILIGITLASSLLFCGLACVLGEKFRSSIPAMSVLVGILLAGILFNIPDEYPLAAQIWDCLPVNMAAIWGAFSENLISLFGRYFTSWQIVPVIYVFLAVLLGILGGRVYTKTNKN</sequence>
<evidence type="ECO:0000313" key="3">
    <source>
        <dbReference type="Proteomes" id="UP000823842"/>
    </source>
</evidence>
<proteinExistence type="predicted"/>
<comment type="caution">
    <text evidence="2">The sequence shown here is derived from an EMBL/GenBank/DDBJ whole genome shotgun (WGS) entry which is preliminary data.</text>
</comment>
<protein>
    <submittedName>
        <fullName evidence="2">ABC transporter permease</fullName>
    </submittedName>
</protein>